<name>A0A5K3G2L5_MESCO</name>
<reference evidence="1" key="1">
    <citation type="submission" date="2019-11" db="UniProtKB">
        <authorList>
            <consortium name="WormBaseParasite"/>
        </authorList>
    </citation>
    <scope>IDENTIFICATION</scope>
</reference>
<dbReference type="AlphaFoldDB" id="A0A5K3G2L5"/>
<sequence>MVGNDFTFIKCQETDKTLLFVALCLRKHICQITPLNDLRVKFV</sequence>
<organism evidence="1">
    <name type="scientific">Mesocestoides corti</name>
    <name type="common">Flatworm</name>
    <dbReference type="NCBI Taxonomy" id="53468"/>
    <lineage>
        <taxon>Eukaryota</taxon>
        <taxon>Metazoa</taxon>
        <taxon>Spiralia</taxon>
        <taxon>Lophotrochozoa</taxon>
        <taxon>Platyhelminthes</taxon>
        <taxon>Cestoda</taxon>
        <taxon>Eucestoda</taxon>
        <taxon>Cyclophyllidea</taxon>
        <taxon>Mesocestoididae</taxon>
        <taxon>Mesocestoides</taxon>
    </lineage>
</organism>
<protein>
    <submittedName>
        <fullName evidence="1">FERM domain-containing protein</fullName>
    </submittedName>
</protein>
<proteinExistence type="predicted"/>
<evidence type="ECO:0000313" key="1">
    <source>
        <dbReference type="WBParaSite" id="MCU_014470-RA"/>
    </source>
</evidence>
<accession>A0A5K3G2L5</accession>
<dbReference type="WBParaSite" id="MCU_014470-RA">
    <property type="protein sequence ID" value="MCU_014470-RA"/>
    <property type="gene ID" value="MCU_014470"/>
</dbReference>